<evidence type="ECO:0000256" key="1">
    <source>
        <dbReference type="ARBA" id="ARBA00004123"/>
    </source>
</evidence>
<dbReference type="Proteomes" id="UP001234581">
    <property type="component" value="Unassembled WGS sequence"/>
</dbReference>
<dbReference type="GO" id="GO:0003677">
    <property type="term" value="F:DNA binding"/>
    <property type="evidence" value="ECO:0007669"/>
    <property type="project" value="UniProtKB-KW"/>
</dbReference>
<reference evidence="10 11" key="1">
    <citation type="submission" date="2023-03" db="EMBL/GenBank/DDBJ databases">
        <title>Genome sequence of Lichtheimia ornata CBS 291.66.</title>
        <authorList>
            <person name="Mohabir J.T."/>
            <person name="Shea T.P."/>
            <person name="Kurbessoian T."/>
            <person name="Berby B."/>
            <person name="Fontaine J."/>
            <person name="Livny J."/>
            <person name="Gnirke A."/>
            <person name="Stajich J.E."/>
            <person name="Cuomo C.A."/>
        </authorList>
    </citation>
    <scope>NUCLEOTIDE SEQUENCE [LARGE SCALE GENOMIC DNA]</scope>
    <source>
        <strain evidence="10">CBS 291.66</strain>
    </source>
</reference>
<dbReference type="GeneID" id="83219903"/>
<evidence type="ECO:0000259" key="8">
    <source>
        <dbReference type="Pfam" id="PF05699"/>
    </source>
</evidence>
<dbReference type="PANTHER" id="PTHR46481">
    <property type="entry name" value="ZINC FINGER BED DOMAIN-CONTAINING PROTEIN 4"/>
    <property type="match status" value="1"/>
</dbReference>
<accession>A0AAD7UR18</accession>
<dbReference type="GO" id="GO:0008270">
    <property type="term" value="F:zinc ion binding"/>
    <property type="evidence" value="ECO:0007669"/>
    <property type="project" value="UniProtKB-KW"/>
</dbReference>
<dbReference type="EMBL" id="JARTCD010000134">
    <property type="protein sequence ID" value="KAJ8651873.1"/>
    <property type="molecule type" value="Genomic_DNA"/>
</dbReference>
<feature type="domain" description="HAT C-terminal dimerisation" evidence="8">
    <location>
        <begin position="497"/>
        <end position="572"/>
    </location>
</feature>
<dbReference type="Pfam" id="PF14372">
    <property type="entry name" value="hAT-like_RNase-H"/>
    <property type="match status" value="1"/>
</dbReference>
<keyword evidence="5" id="KW-0238">DNA-binding</keyword>
<keyword evidence="6" id="KW-0539">Nucleus</keyword>
<dbReference type="Pfam" id="PF05699">
    <property type="entry name" value="Dimer_Tnp_hAT"/>
    <property type="match status" value="1"/>
</dbReference>
<evidence type="ECO:0000256" key="5">
    <source>
        <dbReference type="ARBA" id="ARBA00023125"/>
    </source>
</evidence>
<feature type="domain" description="hAT-like transposase RNase-H fold" evidence="9">
    <location>
        <begin position="363"/>
        <end position="433"/>
    </location>
</feature>
<proteinExistence type="predicted"/>
<dbReference type="SUPFAM" id="SSF53098">
    <property type="entry name" value="Ribonuclease H-like"/>
    <property type="match status" value="1"/>
</dbReference>
<evidence type="ECO:0000313" key="10">
    <source>
        <dbReference type="EMBL" id="KAJ8651873.1"/>
    </source>
</evidence>
<organism evidence="10 11">
    <name type="scientific">Lichtheimia ornata</name>
    <dbReference type="NCBI Taxonomy" id="688661"/>
    <lineage>
        <taxon>Eukaryota</taxon>
        <taxon>Fungi</taxon>
        <taxon>Fungi incertae sedis</taxon>
        <taxon>Mucoromycota</taxon>
        <taxon>Mucoromycotina</taxon>
        <taxon>Mucoromycetes</taxon>
        <taxon>Mucorales</taxon>
        <taxon>Lichtheimiaceae</taxon>
        <taxon>Lichtheimia</taxon>
    </lineage>
</organism>
<dbReference type="PANTHER" id="PTHR46481:SF10">
    <property type="entry name" value="ZINC FINGER BED DOMAIN-CONTAINING PROTEIN 39"/>
    <property type="match status" value="1"/>
</dbReference>
<feature type="region of interest" description="Disordered" evidence="7">
    <location>
        <begin position="217"/>
        <end position="265"/>
    </location>
</feature>
<dbReference type="InterPro" id="IPR052035">
    <property type="entry name" value="ZnF_BED_domain_contain"/>
</dbReference>
<name>A0AAD7UR18_9FUNG</name>
<evidence type="ECO:0008006" key="12">
    <source>
        <dbReference type="Google" id="ProtNLM"/>
    </source>
</evidence>
<dbReference type="InterPro" id="IPR008906">
    <property type="entry name" value="HATC_C_dom"/>
</dbReference>
<sequence>MNEFDQDIFRQKLYNWIIRTDQAFHVTEQATFQEMIKYCNPRAKVLGGDTIKRDLMDRFVENRTILSNELSALESRISITLDMWKSAGNDDYMAITGHYIDDKWSLQSLLLDFVHIESSHTGENMARAFMDSMNEMQISSKVLMIATDNASNNLTMMQKLEELWPPQGIQFKAKEQHNRCMAHIINLAVQAALKELQWTPFDVDTQGNPVFDRNMEHQESQLREDTTSVTIDELGTQNGGDDNEETSGNSDVDSHDDDYGTTSSDHQVPVVIQKKACTENKLDFVKLAMDVPTRWNSTFLMINTVLRMEKAVKSTIQFHNDLRPMALSDEEWALLRSLSSILKMFYVATNRITGQSYPTLGTVVPAFNYLFDNIEKIIARQKPYEHISDDIHAAAKKANEKLLKYYVKTDLSPACAISTVLDPRLKLQYYQRHQWNEWVAKMEKRVATVYEFYSQRAGGARARVECTALEVDTLIGDVEQDFDLHVFGHAPTTTSSELNEYLAEPIRPTSTDPLVWWSSAEKQFPTLAAMAKDYLAVPGSSAPSERIFSRARTLLRWNRSAMKPATVRAAMLEKDRIMRNEK</sequence>
<evidence type="ECO:0000313" key="11">
    <source>
        <dbReference type="Proteomes" id="UP001234581"/>
    </source>
</evidence>
<dbReference type="RefSeq" id="XP_058336787.1">
    <property type="nucleotide sequence ID" value="XM_058492459.1"/>
</dbReference>
<dbReference type="InterPro" id="IPR025525">
    <property type="entry name" value="hAT-like_transposase_RNase-H"/>
</dbReference>
<keyword evidence="4" id="KW-0862">Zinc</keyword>
<gene>
    <name evidence="10" type="ORF">O0I10_012566</name>
</gene>
<evidence type="ECO:0000256" key="7">
    <source>
        <dbReference type="SAM" id="MobiDB-lite"/>
    </source>
</evidence>
<evidence type="ECO:0000259" key="9">
    <source>
        <dbReference type="Pfam" id="PF14372"/>
    </source>
</evidence>
<evidence type="ECO:0000256" key="6">
    <source>
        <dbReference type="ARBA" id="ARBA00023242"/>
    </source>
</evidence>
<keyword evidence="2" id="KW-0479">Metal-binding</keyword>
<dbReference type="GO" id="GO:0046983">
    <property type="term" value="F:protein dimerization activity"/>
    <property type="evidence" value="ECO:0007669"/>
    <property type="project" value="InterPro"/>
</dbReference>
<comment type="subcellular location">
    <subcellularLocation>
        <location evidence="1">Nucleus</location>
    </subcellularLocation>
</comment>
<evidence type="ECO:0000256" key="2">
    <source>
        <dbReference type="ARBA" id="ARBA00022723"/>
    </source>
</evidence>
<dbReference type="InterPro" id="IPR012337">
    <property type="entry name" value="RNaseH-like_sf"/>
</dbReference>
<dbReference type="GO" id="GO:0005634">
    <property type="term" value="C:nucleus"/>
    <property type="evidence" value="ECO:0007669"/>
    <property type="project" value="UniProtKB-SubCell"/>
</dbReference>
<evidence type="ECO:0000256" key="3">
    <source>
        <dbReference type="ARBA" id="ARBA00022771"/>
    </source>
</evidence>
<dbReference type="AlphaFoldDB" id="A0AAD7UR18"/>
<evidence type="ECO:0000256" key="4">
    <source>
        <dbReference type="ARBA" id="ARBA00022833"/>
    </source>
</evidence>
<comment type="caution">
    <text evidence="10">The sequence shown here is derived from an EMBL/GenBank/DDBJ whole genome shotgun (WGS) entry which is preliminary data.</text>
</comment>
<feature type="compositionally biased region" description="Polar residues" evidence="7">
    <location>
        <begin position="227"/>
        <end position="251"/>
    </location>
</feature>
<protein>
    <recommendedName>
        <fullName evidence="12">HAT C-terminal dimerisation domain-containing protein</fullName>
    </recommendedName>
</protein>
<keyword evidence="3" id="KW-0863">Zinc-finger</keyword>
<feature type="compositionally biased region" description="Basic and acidic residues" evidence="7">
    <location>
        <begin position="217"/>
        <end position="226"/>
    </location>
</feature>
<keyword evidence="11" id="KW-1185">Reference proteome</keyword>